<feature type="compositionally biased region" description="Basic and acidic residues" evidence="1">
    <location>
        <begin position="1"/>
        <end position="12"/>
    </location>
</feature>
<gene>
    <name evidence="2" type="ORF">TTAC_LOCUS11047</name>
</gene>
<sequence length="44" mass="4497">MTVDGDETRVCVDDENAGTGSSGDDQDVSQGRGCANCSDCHSTT</sequence>
<evidence type="ECO:0000313" key="3">
    <source>
        <dbReference type="Proteomes" id="UP000274429"/>
    </source>
</evidence>
<feature type="region of interest" description="Disordered" evidence="1">
    <location>
        <begin position="1"/>
        <end position="44"/>
    </location>
</feature>
<proteinExistence type="predicted"/>
<protein>
    <submittedName>
        <fullName evidence="4">FxLD family lantipeptide</fullName>
    </submittedName>
</protein>
<dbReference type="WBParaSite" id="TTAC_0001106401-mRNA-1">
    <property type="protein sequence ID" value="TTAC_0001106401-mRNA-1"/>
    <property type="gene ID" value="TTAC_0001106401"/>
</dbReference>
<reference evidence="2 3" key="2">
    <citation type="submission" date="2018-11" db="EMBL/GenBank/DDBJ databases">
        <authorList>
            <consortium name="Pathogen Informatics"/>
        </authorList>
    </citation>
    <scope>NUCLEOTIDE SEQUENCE [LARGE SCALE GENOMIC DNA]</scope>
</reference>
<keyword evidence="3" id="KW-1185">Reference proteome</keyword>
<evidence type="ECO:0000313" key="4">
    <source>
        <dbReference type="WBParaSite" id="TTAC_0001106401-mRNA-1"/>
    </source>
</evidence>
<evidence type="ECO:0000313" key="2">
    <source>
        <dbReference type="EMBL" id="VDM36027.1"/>
    </source>
</evidence>
<accession>A0A0R3XBY7</accession>
<reference evidence="4" key="1">
    <citation type="submission" date="2017-02" db="UniProtKB">
        <authorList>
            <consortium name="WormBaseParasite"/>
        </authorList>
    </citation>
    <scope>IDENTIFICATION</scope>
</reference>
<evidence type="ECO:0000256" key="1">
    <source>
        <dbReference type="SAM" id="MobiDB-lite"/>
    </source>
</evidence>
<dbReference type="Proteomes" id="UP000274429">
    <property type="component" value="Unassembled WGS sequence"/>
</dbReference>
<dbReference type="AlphaFoldDB" id="A0A0R3XBY7"/>
<organism evidence="4">
    <name type="scientific">Hydatigena taeniaeformis</name>
    <name type="common">Feline tapeworm</name>
    <name type="synonym">Taenia taeniaeformis</name>
    <dbReference type="NCBI Taxonomy" id="6205"/>
    <lineage>
        <taxon>Eukaryota</taxon>
        <taxon>Metazoa</taxon>
        <taxon>Spiralia</taxon>
        <taxon>Lophotrochozoa</taxon>
        <taxon>Platyhelminthes</taxon>
        <taxon>Cestoda</taxon>
        <taxon>Eucestoda</taxon>
        <taxon>Cyclophyllidea</taxon>
        <taxon>Taeniidae</taxon>
        <taxon>Hydatigera</taxon>
    </lineage>
</organism>
<name>A0A0R3XBY7_HYDTA</name>
<dbReference type="EMBL" id="UYWX01022804">
    <property type="protein sequence ID" value="VDM36027.1"/>
    <property type="molecule type" value="Genomic_DNA"/>
</dbReference>